<proteinExistence type="predicted"/>
<dbReference type="EMBL" id="JACGWO010000002">
    <property type="protein sequence ID" value="KAK4434859.1"/>
    <property type="molecule type" value="Genomic_DNA"/>
</dbReference>
<reference evidence="3" key="1">
    <citation type="submission" date="2020-06" db="EMBL/GenBank/DDBJ databases">
        <authorList>
            <person name="Li T."/>
            <person name="Hu X."/>
            <person name="Zhang T."/>
            <person name="Song X."/>
            <person name="Zhang H."/>
            <person name="Dai N."/>
            <person name="Sheng W."/>
            <person name="Hou X."/>
            <person name="Wei L."/>
        </authorList>
    </citation>
    <scope>NUCLEOTIDE SEQUENCE</scope>
    <source>
        <strain evidence="3">3651</strain>
        <tissue evidence="3">Leaf</tissue>
    </source>
</reference>
<dbReference type="Gene3D" id="1.25.40.10">
    <property type="entry name" value="Tetratricopeptide repeat domain"/>
    <property type="match status" value="2"/>
</dbReference>
<comment type="caution">
    <text evidence="3">The sequence shown here is derived from an EMBL/GenBank/DDBJ whole genome shotgun (WGS) entry which is preliminary data.</text>
</comment>
<reference evidence="3" key="2">
    <citation type="journal article" date="2024" name="Plant">
        <title>Genomic evolution and insights into agronomic trait innovations of Sesamum species.</title>
        <authorList>
            <person name="Miao H."/>
            <person name="Wang L."/>
            <person name="Qu L."/>
            <person name="Liu H."/>
            <person name="Sun Y."/>
            <person name="Le M."/>
            <person name="Wang Q."/>
            <person name="Wei S."/>
            <person name="Zheng Y."/>
            <person name="Lin W."/>
            <person name="Duan Y."/>
            <person name="Cao H."/>
            <person name="Xiong S."/>
            <person name="Wang X."/>
            <person name="Wei L."/>
            <person name="Li C."/>
            <person name="Ma Q."/>
            <person name="Ju M."/>
            <person name="Zhao R."/>
            <person name="Li G."/>
            <person name="Mu C."/>
            <person name="Tian Q."/>
            <person name="Mei H."/>
            <person name="Zhang T."/>
            <person name="Gao T."/>
            <person name="Zhang H."/>
        </authorList>
    </citation>
    <scope>NUCLEOTIDE SEQUENCE</scope>
    <source>
        <strain evidence="3">3651</strain>
    </source>
</reference>
<dbReference type="GO" id="GO:0003723">
    <property type="term" value="F:RNA binding"/>
    <property type="evidence" value="ECO:0007669"/>
    <property type="project" value="InterPro"/>
</dbReference>
<sequence length="262" mass="29040">MGVCATDAYGVFEEVGCEVGNEITYNAIIAGLVNMEKDEDALSLFIDMQTVGLRPTALTFVSVMGACLFSKIASQVHGQAIKMSFEEYTSVGNAAISMYSNCGELDAARLVFRRLKEKHIVSWNAIIASYAQEYLEKDAILAYLQMQREGIEPGEFTFGSLLASSELVEVVEMIQAIFQEKDVDSLRKVVLLAGIIWLSASCDLFSWMMCERLKGIRHMEKVVKKRLWYPLVSGSVYTGVDFCKKLCGVSLVRSGESMEIAL</sequence>
<organism evidence="3 4">
    <name type="scientific">Sesamum alatum</name>
    <dbReference type="NCBI Taxonomy" id="300844"/>
    <lineage>
        <taxon>Eukaryota</taxon>
        <taxon>Viridiplantae</taxon>
        <taxon>Streptophyta</taxon>
        <taxon>Embryophyta</taxon>
        <taxon>Tracheophyta</taxon>
        <taxon>Spermatophyta</taxon>
        <taxon>Magnoliopsida</taxon>
        <taxon>eudicotyledons</taxon>
        <taxon>Gunneridae</taxon>
        <taxon>Pentapetalae</taxon>
        <taxon>asterids</taxon>
        <taxon>lamiids</taxon>
        <taxon>Lamiales</taxon>
        <taxon>Pedaliaceae</taxon>
        <taxon>Sesamum</taxon>
    </lineage>
</organism>
<dbReference type="InterPro" id="IPR011990">
    <property type="entry name" value="TPR-like_helical_dom_sf"/>
</dbReference>
<dbReference type="Proteomes" id="UP001293254">
    <property type="component" value="Unassembled WGS sequence"/>
</dbReference>
<dbReference type="GO" id="GO:0009451">
    <property type="term" value="P:RNA modification"/>
    <property type="evidence" value="ECO:0007669"/>
    <property type="project" value="InterPro"/>
</dbReference>
<dbReference type="PANTHER" id="PTHR47926">
    <property type="entry name" value="PENTATRICOPEPTIDE REPEAT-CONTAINING PROTEIN"/>
    <property type="match status" value="1"/>
</dbReference>
<dbReference type="AlphaFoldDB" id="A0AAE1YRD8"/>
<keyword evidence="4" id="KW-1185">Reference proteome</keyword>
<dbReference type="PROSITE" id="PS51375">
    <property type="entry name" value="PPR"/>
    <property type="match status" value="2"/>
</dbReference>
<evidence type="ECO:0000313" key="4">
    <source>
        <dbReference type="Proteomes" id="UP001293254"/>
    </source>
</evidence>
<dbReference type="Pfam" id="PF13041">
    <property type="entry name" value="PPR_2"/>
    <property type="match status" value="1"/>
</dbReference>
<evidence type="ECO:0000256" key="2">
    <source>
        <dbReference type="PROSITE-ProRule" id="PRU00708"/>
    </source>
</evidence>
<evidence type="ECO:0000313" key="3">
    <source>
        <dbReference type="EMBL" id="KAK4434859.1"/>
    </source>
</evidence>
<accession>A0AAE1YRD8</accession>
<name>A0AAE1YRD8_9LAMI</name>
<dbReference type="PANTHER" id="PTHR47926:SF347">
    <property type="entry name" value="PENTATRICOPEPTIDE REPEAT-CONTAINING PROTEIN"/>
    <property type="match status" value="1"/>
</dbReference>
<evidence type="ECO:0000256" key="1">
    <source>
        <dbReference type="ARBA" id="ARBA00022737"/>
    </source>
</evidence>
<protein>
    <submittedName>
        <fullName evidence="3">Pentatricopeptide repeat-containing protein</fullName>
    </submittedName>
</protein>
<dbReference type="FunFam" id="1.25.40.10:FF:000196">
    <property type="entry name" value="Pentatricopeptide repeat-containing protein At4g14850"/>
    <property type="match status" value="1"/>
</dbReference>
<dbReference type="NCBIfam" id="TIGR00756">
    <property type="entry name" value="PPR"/>
    <property type="match status" value="2"/>
</dbReference>
<feature type="repeat" description="PPR" evidence="2">
    <location>
        <begin position="119"/>
        <end position="153"/>
    </location>
</feature>
<dbReference type="Pfam" id="PF01535">
    <property type="entry name" value="PPR"/>
    <property type="match status" value="2"/>
</dbReference>
<feature type="repeat" description="PPR" evidence="2">
    <location>
        <begin position="21"/>
        <end position="55"/>
    </location>
</feature>
<keyword evidence="1" id="KW-0677">Repeat</keyword>
<dbReference type="InterPro" id="IPR046960">
    <property type="entry name" value="PPR_At4g14850-like_plant"/>
</dbReference>
<dbReference type="InterPro" id="IPR002885">
    <property type="entry name" value="PPR_rpt"/>
</dbReference>
<gene>
    <name evidence="3" type="ORF">Salat_0648800</name>
</gene>